<dbReference type="RefSeq" id="WP_141196938.1">
    <property type="nucleotide sequence ID" value="NZ_CP041186.1"/>
</dbReference>
<accession>A0A5B8Y2X6</accession>
<evidence type="ECO:0000313" key="1">
    <source>
        <dbReference type="EMBL" id="QDG50446.1"/>
    </source>
</evidence>
<proteinExistence type="predicted"/>
<dbReference type="Proteomes" id="UP000315995">
    <property type="component" value="Chromosome"/>
</dbReference>
<sequence>MNSLYGEAAVVPDLRYTSAVNHKLALGLAFSTAGVSHLDDSGPRYEEGDPRIGQADPRQYSGRFLLRWEPFNVEWFALVGGLGGGWVDYGASFGSVEGGAVLTMGRDEIFDTTFGLINGVSYVFDDGRSFVRREPWGDEFEAYTPTSSYTMGMMYGHAINFDNGARLGVELNLMVEGSYGDEQDGGRISFDGYLSLPL</sequence>
<protein>
    <submittedName>
        <fullName evidence="1">Uncharacterized protein</fullName>
    </submittedName>
</protein>
<accession>A0A4Y6PQ37</accession>
<organism evidence="1 2">
    <name type="scientific">Persicimonas caeni</name>
    <dbReference type="NCBI Taxonomy" id="2292766"/>
    <lineage>
        <taxon>Bacteria</taxon>
        <taxon>Deltaproteobacteria</taxon>
        <taxon>Bradymonadales</taxon>
        <taxon>Bradymonadaceae</taxon>
        <taxon>Persicimonas</taxon>
    </lineage>
</organism>
<keyword evidence="2" id="KW-1185">Reference proteome</keyword>
<name>A0A4Y6PQ37_PERCE</name>
<gene>
    <name evidence="1" type="ORF">FIV42_06775</name>
</gene>
<dbReference type="AlphaFoldDB" id="A0A4Y6PQ37"/>
<reference evidence="1 2" key="1">
    <citation type="submission" date="2019-06" db="EMBL/GenBank/DDBJ databases">
        <title>Persicimonas caeni gen. nov., sp. nov., a predatory bacterium isolated from solar saltern.</title>
        <authorList>
            <person name="Wang S."/>
        </authorList>
    </citation>
    <scope>NUCLEOTIDE SEQUENCE [LARGE SCALE GENOMIC DNA]</scope>
    <source>
        <strain evidence="1 2">YN101</strain>
    </source>
</reference>
<evidence type="ECO:0000313" key="2">
    <source>
        <dbReference type="Proteomes" id="UP000315995"/>
    </source>
</evidence>
<dbReference type="EMBL" id="CP041186">
    <property type="protein sequence ID" value="QDG50446.1"/>
    <property type="molecule type" value="Genomic_DNA"/>
</dbReference>